<feature type="chain" id="PRO_5042140635" description="Secreted protein" evidence="2">
    <location>
        <begin position="23"/>
        <end position="214"/>
    </location>
</feature>
<evidence type="ECO:0000313" key="4">
    <source>
        <dbReference type="Proteomes" id="UP001286456"/>
    </source>
</evidence>
<feature type="signal peptide" evidence="2">
    <location>
        <begin position="1"/>
        <end position="22"/>
    </location>
</feature>
<comment type="caution">
    <text evidence="3">The sequence shown here is derived from an EMBL/GenBank/DDBJ whole genome shotgun (WGS) entry which is preliminary data.</text>
</comment>
<reference evidence="3" key="2">
    <citation type="submission" date="2023-06" db="EMBL/GenBank/DDBJ databases">
        <authorList>
            <consortium name="Lawrence Berkeley National Laboratory"/>
            <person name="Haridas S."/>
            <person name="Hensen N."/>
            <person name="Bonometti L."/>
            <person name="Westerberg I."/>
            <person name="Brannstrom I.O."/>
            <person name="Guillou S."/>
            <person name="Cros-Aarteil S."/>
            <person name="Calhoun S."/>
            <person name="Kuo A."/>
            <person name="Mondo S."/>
            <person name="Pangilinan J."/>
            <person name="Riley R."/>
            <person name="Labutti K."/>
            <person name="Andreopoulos B."/>
            <person name="Lipzen A."/>
            <person name="Chen C."/>
            <person name="Yanf M."/>
            <person name="Daum C."/>
            <person name="Ng V."/>
            <person name="Clum A."/>
            <person name="Steindorff A."/>
            <person name="Ohm R."/>
            <person name="Martin F."/>
            <person name="Silar P."/>
            <person name="Natvig D."/>
            <person name="Lalanne C."/>
            <person name="Gautier V."/>
            <person name="Ament-Velasquez S.L."/>
            <person name="Kruys A."/>
            <person name="Hutchinson M.I."/>
            <person name="Powell A.J."/>
            <person name="Barry K."/>
            <person name="Miller A.N."/>
            <person name="Grigoriev I.V."/>
            <person name="Debuchy R."/>
            <person name="Gladieux P."/>
            <person name="Thoren M.H."/>
            <person name="Johannesson H."/>
        </authorList>
    </citation>
    <scope>NUCLEOTIDE SEQUENCE</scope>
    <source>
        <strain evidence="3">SMH4131-1</strain>
    </source>
</reference>
<keyword evidence="2" id="KW-0732">Signal</keyword>
<proteinExistence type="predicted"/>
<keyword evidence="1" id="KW-1133">Transmembrane helix</keyword>
<evidence type="ECO:0000256" key="1">
    <source>
        <dbReference type="SAM" id="Phobius"/>
    </source>
</evidence>
<dbReference type="EMBL" id="JAUEPO010000002">
    <property type="protein sequence ID" value="KAK3333338.1"/>
    <property type="molecule type" value="Genomic_DNA"/>
</dbReference>
<dbReference type="Proteomes" id="UP001286456">
    <property type="component" value="Unassembled WGS sequence"/>
</dbReference>
<sequence>MFIWAAAVLSRALIPFLPSSSASPTTTTGAFCFTLSSRRSLVHNSWGLRVEKFLAHFSLERASGRRLRLDFAPIGRLYHWLGKILLEVSARTSTFYPRVSTSTLSFLRPRFLFGHISLDAARFGHLLIKEQKNLGTAKWWRLSCWGVVDGGGWMGWVESEGGTRFAAKRGAIFFLPGLVRVRCIADVCVFVGVMYCAGLAFFFLLVQLSYSHPF</sequence>
<reference evidence="3" key="1">
    <citation type="journal article" date="2023" name="Mol. Phylogenet. Evol.">
        <title>Genome-scale phylogeny and comparative genomics of the fungal order Sordariales.</title>
        <authorList>
            <person name="Hensen N."/>
            <person name="Bonometti L."/>
            <person name="Westerberg I."/>
            <person name="Brannstrom I.O."/>
            <person name="Guillou S."/>
            <person name="Cros-Aarteil S."/>
            <person name="Calhoun S."/>
            <person name="Haridas S."/>
            <person name="Kuo A."/>
            <person name="Mondo S."/>
            <person name="Pangilinan J."/>
            <person name="Riley R."/>
            <person name="LaButti K."/>
            <person name="Andreopoulos B."/>
            <person name="Lipzen A."/>
            <person name="Chen C."/>
            <person name="Yan M."/>
            <person name="Daum C."/>
            <person name="Ng V."/>
            <person name="Clum A."/>
            <person name="Steindorff A."/>
            <person name="Ohm R.A."/>
            <person name="Martin F."/>
            <person name="Silar P."/>
            <person name="Natvig D.O."/>
            <person name="Lalanne C."/>
            <person name="Gautier V."/>
            <person name="Ament-Velasquez S.L."/>
            <person name="Kruys A."/>
            <person name="Hutchinson M.I."/>
            <person name="Powell A.J."/>
            <person name="Barry K."/>
            <person name="Miller A.N."/>
            <person name="Grigoriev I.V."/>
            <person name="Debuchy R."/>
            <person name="Gladieux P."/>
            <person name="Hiltunen Thoren M."/>
            <person name="Johannesson H."/>
        </authorList>
    </citation>
    <scope>NUCLEOTIDE SEQUENCE</scope>
    <source>
        <strain evidence="3">SMH4131-1</strain>
    </source>
</reference>
<evidence type="ECO:0000256" key="2">
    <source>
        <dbReference type="SAM" id="SignalP"/>
    </source>
</evidence>
<keyword evidence="1" id="KW-0472">Membrane</keyword>
<keyword evidence="1" id="KW-0812">Transmembrane</keyword>
<accession>A0AAE0IXW6</accession>
<organism evidence="3 4">
    <name type="scientific">Cercophora scortea</name>
    <dbReference type="NCBI Taxonomy" id="314031"/>
    <lineage>
        <taxon>Eukaryota</taxon>
        <taxon>Fungi</taxon>
        <taxon>Dikarya</taxon>
        <taxon>Ascomycota</taxon>
        <taxon>Pezizomycotina</taxon>
        <taxon>Sordariomycetes</taxon>
        <taxon>Sordariomycetidae</taxon>
        <taxon>Sordariales</taxon>
        <taxon>Lasiosphaeriaceae</taxon>
        <taxon>Cercophora</taxon>
    </lineage>
</organism>
<evidence type="ECO:0000313" key="3">
    <source>
        <dbReference type="EMBL" id="KAK3333338.1"/>
    </source>
</evidence>
<dbReference type="AlphaFoldDB" id="A0AAE0IXW6"/>
<evidence type="ECO:0008006" key="5">
    <source>
        <dbReference type="Google" id="ProtNLM"/>
    </source>
</evidence>
<protein>
    <recommendedName>
        <fullName evidence="5">Secreted protein</fullName>
    </recommendedName>
</protein>
<gene>
    <name evidence="3" type="ORF">B0T19DRAFT_123307</name>
</gene>
<keyword evidence="4" id="KW-1185">Reference proteome</keyword>
<name>A0AAE0IXW6_9PEZI</name>
<feature type="transmembrane region" description="Helical" evidence="1">
    <location>
        <begin position="189"/>
        <end position="210"/>
    </location>
</feature>